<dbReference type="RefSeq" id="WP_244595388.1">
    <property type="nucleotide sequence ID" value="NZ_FNUY01000001.1"/>
</dbReference>
<name>A0A1H5SCF4_9HYPH</name>
<dbReference type="GO" id="GO:0016787">
    <property type="term" value="F:hydrolase activity"/>
    <property type="evidence" value="ECO:0007669"/>
    <property type="project" value="UniProtKB-KW"/>
</dbReference>
<dbReference type="InterPro" id="IPR012338">
    <property type="entry name" value="Beta-lactam/transpept-like"/>
</dbReference>
<reference evidence="4 5" key="1">
    <citation type="submission" date="2016-10" db="EMBL/GenBank/DDBJ databases">
        <authorList>
            <person name="de Groot N.N."/>
        </authorList>
    </citation>
    <scope>NUCLEOTIDE SEQUENCE [LARGE SCALE GENOMIC DNA]</scope>
    <source>
        <strain evidence="4 5">DSM 26656</strain>
    </source>
</reference>
<evidence type="ECO:0000256" key="1">
    <source>
        <dbReference type="ARBA" id="ARBA00022801"/>
    </source>
</evidence>
<gene>
    <name evidence="4" type="ORF">SAMN04488115_101211</name>
</gene>
<dbReference type="PANTHER" id="PTHR43283">
    <property type="entry name" value="BETA-LACTAMASE-RELATED"/>
    <property type="match status" value="1"/>
</dbReference>
<dbReference type="PANTHER" id="PTHR43283:SF11">
    <property type="entry name" value="BETA-LACTAMASE-RELATED DOMAIN-CONTAINING PROTEIN"/>
    <property type="match status" value="1"/>
</dbReference>
<evidence type="ECO:0000259" key="3">
    <source>
        <dbReference type="Pfam" id="PF00144"/>
    </source>
</evidence>
<feature type="domain" description="Beta-lactamase-related" evidence="3">
    <location>
        <begin position="86"/>
        <end position="358"/>
    </location>
</feature>
<protein>
    <submittedName>
        <fullName evidence="4">Beta-lactamase</fullName>
    </submittedName>
</protein>
<dbReference type="InterPro" id="IPR050789">
    <property type="entry name" value="Diverse_Enzym_Activities"/>
</dbReference>
<dbReference type="SUPFAM" id="SSF56601">
    <property type="entry name" value="beta-lactamase/transpeptidase-like"/>
    <property type="match status" value="1"/>
</dbReference>
<dbReference type="AlphaFoldDB" id="A0A1H5SCF4"/>
<dbReference type="Proteomes" id="UP000236743">
    <property type="component" value="Unassembled WGS sequence"/>
</dbReference>
<accession>A0A1H5SCF4</accession>
<organism evidence="4 5">
    <name type="scientific">Bosea lathyri</name>
    <dbReference type="NCBI Taxonomy" id="1036778"/>
    <lineage>
        <taxon>Bacteria</taxon>
        <taxon>Pseudomonadati</taxon>
        <taxon>Pseudomonadota</taxon>
        <taxon>Alphaproteobacteria</taxon>
        <taxon>Hyphomicrobiales</taxon>
        <taxon>Boseaceae</taxon>
        <taxon>Bosea</taxon>
    </lineage>
</organism>
<dbReference type="EMBL" id="FNUY01000001">
    <property type="protein sequence ID" value="SEF48094.1"/>
    <property type="molecule type" value="Genomic_DNA"/>
</dbReference>
<evidence type="ECO:0000313" key="5">
    <source>
        <dbReference type="Proteomes" id="UP000236743"/>
    </source>
</evidence>
<keyword evidence="1" id="KW-0378">Hydrolase</keyword>
<dbReference type="Gene3D" id="3.40.710.10">
    <property type="entry name" value="DD-peptidase/beta-lactamase superfamily"/>
    <property type="match status" value="1"/>
</dbReference>
<evidence type="ECO:0000256" key="2">
    <source>
        <dbReference type="SAM" id="MobiDB-lite"/>
    </source>
</evidence>
<feature type="region of interest" description="Disordered" evidence="2">
    <location>
        <begin position="171"/>
        <end position="191"/>
    </location>
</feature>
<sequence length="378" mass="41723">MTELAYIYAPPANDDEWNRISPGEAGFNAAGLEAAVGFAQANESSWPRSLYYPDGRYVGLVEWNESGPWSDIAGPVRERGGPAGLILKRGRVVAEWGDTARTDMTFSIAKSYIAVLAGLAVTDGLIRDVDEPVAATVEGPWFASSHNATITWRHLLQQSSEWQGEIFGKSDQVDHNRQIGPGADNSRKGQRRELQQPGSYYEYNDVRVNLLAYCLLQRFRRPLPEVLRERIMDPIGASDTWEWQGYSTSWLELDGRRVQSVPGGGHWGGGLFISARDHARLGLLIAQGGVWAGKELLSPAWIKAMLTPSPTLDNYGYLWWLNRGATAKPNVPATAVYALGAGTNAIWLDPEQDLVAVLRWIDKSALDGFIERLLAARS</sequence>
<dbReference type="Pfam" id="PF00144">
    <property type="entry name" value="Beta-lactamase"/>
    <property type="match status" value="1"/>
</dbReference>
<dbReference type="InterPro" id="IPR001466">
    <property type="entry name" value="Beta-lactam-related"/>
</dbReference>
<keyword evidence="5" id="KW-1185">Reference proteome</keyword>
<proteinExistence type="predicted"/>
<evidence type="ECO:0000313" key="4">
    <source>
        <dbReference type="EMBL" id="SEF48094.1"/>
    </source>
</evidence>